<dbReference type="InterPro" id="IPR008984">
    <property type="entry name" value="SMAD_FHA_dom_sf"/>
</dbReference>
<dbReference type="CDD" id="cd00167">
    <property type="entry name" value="SANT"/>
    <property type="match status" value="1"/>
</dbReference>
<proteinExistence type="predicted"/>
<dbReference type="PROSITE" id="PS50006">
    <property type="entry name" value="FHA_DOMAIN"/>
    <property type="match status" value="1"/>
</dbReference>
<dbReference type="EMBL" id="HBGH01009589">
    <property type="protein sequence ID" value="CAD9233263.1"/>
    <property type="molecule type" value="Transcribed_RNA"/>
</dbReference>
<dbReference type="InterPro" id="IPR001005">
    <property type="entry name" value="SANT/Myb"/>
</dbReference>
<dbReference type="InterPro" id="IPR003889">
    <property type="entry name" value="FYrich_C"/>
</dbReference>
<evidence type="ECO:0000259" key="4">
    <source>
        <dbReference type="PROSITE" id="PS50006"/>
    </source>
</evidence>
<sequence length="953" mass="106976">MKEARNDRAPRGMALAKLMGKIYLADGSERNFEYYIKRTWLSVGRASDPKDPLFAGTEGVDLGVGDSNKLSREHAIFALDPREGRFFVTCTGKNGLTLTRAKKTMLMLPSSPPQLLEHRSLLLMGDTLIVFLLPQTDEEEDPSEVVSTTWNKAEHASLRAALMSLGFGRWKDIQTQRQRLRTKPVAELRLYARSLVAKCVAASRSQVERRGLEAILREELPESMSEEERDRIVQAELFTASQDLDQAEGRKLIRWARKIRLLARLRDIVHHPSLEKVKSGEISIFHPPPAPTWGAEDDWALLYGFYLHGYSATEKIRTDPNLGFANRFTATLNQNKRDSVISSKPAEDDEDSGADDGSGTGNQSSRHLDEDDVQENEDKGEPFLENTTRGSQEIQPDGDGRYPFPSSETLIRRIKSLIHLCAKEVDRDKRAELRTRESQRKERLREASKQDSRRTARKATKSNAINVIREPPPEVPSLTSEELCELEDLLIGYGIVYNLDRSRNWQPIVERSQHLKSKPVESLDLAFEDMLECATRTIEATSQVESPLDFSNQECSAFGRRNGSSDGFRHLRHDSNTSKELHIFTSDRAYKLLERVEFFRVLRQEVLPNEALSKILRGCKRSKELPAWWRSSLDRDLLIGVARYGLNDWDSLFKDPDLGFLAALKDSMSGEAIDKDLEPKFHQFPRPVACLRRAKTLLGFYRARVGDAPSVVGSNVPVEKKARRPPTKRALEDGEEAAGNIDTMTGGEFKRSGTGPGQFQFPDMIPRKRDGDLDLPFPVSEDLELHGIGHIVSNGKFHNQNFIFPCNYKAVRIISAGPAQGRYVCEISMSANGDPSFHVRRETFDAMVLCQSFSIGSATPAFLVCLNYRDDGEDPGPAISAAVGFERFGLCEPLIVREIQALEEAENCYGYIWKGYDTEATPWGSSASVSCSRNGLAKPPSTKKRAVDGPIVL</sequence>
<gene>
    <name evidence="5" type="ORF">CCAE0312_LOCUS5349</name>
</gene>
<dbReference type="PROSITE" id="PS51543">
    <property type="entry name" value="FYRC"/>
    <property type="match status" value="1"/>
</dbReference>
<feature type="region of interest" description="Disordered" evidence="3">
    <location>
        <begin position="717"/>
        <end position="764"/>
    </location>
</feature>
<feature type="region of interest" description="Disordered" evidence="3">
    <location>
        <begin position="336"/>
        <end position="406"/>
    </location>
</feature>
<dbReference type="Gene3D" id="1.10.10.60">
    <property type="entry name" value="Homeodomain-like"/>
    <property type="match status" value="2"/>
</dbReference>
<organism evidence="5">
    <name type="scientific">Compsopogon caeruleus</name>
    <dbReference type="NCBI Taxonomy" id="31354"/>
    <lineage>
        <taxon>Eukaryota</taxon>
        <taxon>Rhodophyta</taxon>
        <taxon>Compsopogonophyceae</taxon>
        <taxon>Compsopogonales</taxon>
        <taxon>Compsopogonaceae</taxon>
        <taxon>Compsopogon</taxon>
    </lineage>
</organism>
<evidence type="ECO:0000256" key="3">
    <source>
        <dbReference type="SAM" id="MobiDB-lite"/>
    </source>
</evidence>
<dbReference type="InterPro" id="IPR003888">
    <property type="entry name" value="FYrich_N"/>
</dbReference>
<protein>
    <recommendedName>
        <fullName evidence="4">FHA domain-containing protein</fullName>
    </recommendedName>
</protein>
<feature type="region of interest" description="Disordered" evidence="3">
    <location>
        <begin position="933"/>
        <end position="953"/>
    </location>
</feature>
<dbReference type="PANTHER" id="PTHR46850:SF1">
    <property type="entry name" value="CHROMODOMAIN-HELICASE-DNA-BINDING PROTEIN 9"/>
    <property type="match status" value="1"/>
</dbReference>
<comment type="subcellular location">
    <subcellularLocation>
        <location evidence="1">Nucleus</location>
    </subcellularLocation>
</comment>
<dbReference type="PROSITE" id="PS51542">
    <property type="entry name" value="FYRN"/>
    <property type="match status" value="1"/>
</dbReference>
<feature type="compositionally biased region" description="Polar residues" evidence="3">
    <location>
        <begin position="385"/>
        <end position="394"/>
    </location>
</feature>
<accession>A0A7S1TDC7</accession>
<evidence type="ECO:0000256" key="1">
    <source>
        <dbReference type="ARBA" id="ARBA00004123"/>
    </source>
</evidence>
<dbReference type="InterPro" id="IPR051493">
    <property type="entry name" value="CHD"/>
</dbReference>
<evidence type="ECO:0000313" key="5">
    <source>
        <dbReference type="EMBL" id="CAD9233263.1"/>
    </source>
</evidence>
<dbReference type="GO" id="GO:0005634">
    <property type="term" value="C:nucleus"/>
    <property type="evidence" value="ECO:0007669"/>
    <property type="project" value="UniProtKB-SubCell"/>
</dbReference>
<reference evidence="5" key="1">
    <citation type="submission" date="2021-01" db="EMBL/GenBank/DDBJ databases">
        <authorList>
            <person name="Corre E."/>
            <person name="Pelletier E."/>
            <person name="Niang G."/>
            <person name="Scheremetjew M."/>
            <person name="Finn R."/>
            <person name="Kale V."/>
            <person name="Holt S."/>
            <person name="Cochrane G."/>
            <person name="Meng A."/>
            <person name="Brown T."/>
            <person name="Cohen L."/>
        </authorList>
    </citation>
    <scope>NUCLEOTIDE SEQUENCE</scope>
    <source>
        <strain evidence="5">SAG 36.94</strain>
    </source>
</reference>
<feature type="domain" description="FHA" evidence="4">
    <location>
        <begin position="41"/>
        <end position="103"/>
    </location>
</feature>
<dbReference type="InterPro" id="IPR000253">
    <property type="entry name" value="FHA_dom"/>
</dbReference>
<dbReference type="PANTHER" id="PTHR46850">
    <property type="entry name" value="CHROMODOMAIN-HELICASE-DNA-BINDING PROTEIN 9"/>
    <property type="match status" value="1"/>
</dbReference>
<dbReference type="Gene3D" id="3.30.160.360">
    <property type="match status" value="1"/>
</dbReference>
<keyword evidence="2" id="KW-0539">Nucleus</keyword>
<dbReference type="SUPFAM" id="SSF49879">
    <property type="entry name" value="SMAD/FHA domain"/>
    <property type="match status" value="1"/>
</dbReference>
<feature type="region of interest" description="Disordered" evidence="3">
    <location>
        <begin position="432"/>
        <end position="464"/>
    </location>
</feature>
<dbReference type="Pfam" id="PF05964">
    <property type="entry name" value="FYRN"/>
    <property type="match status" value="1"/>
</dbReference>
<dbReference type="AlphaFoldDB" id="A0A7S1TDC7"/>
<evidence type="ECO:0000256" key="2">
    <source>
        <dbReference type="ARBA" id="ARBA00023242"/>
    </source>
</evidence>
<name>A0A7S1TDC7_9RHOD</name>
<feature type="compositionally biased region" description="Basic and acidic residues" evidence="3">
    <location>
        <begin position="432"/>
        <end position="454"/>
    </location>
</feature>